<evidence type="ECO:0000313" key="1">
    <source>
        <dbReference type="EMBL" id="GBN86821.1"/>
    </source>
</evidence>
<proteinExistence type="predicted"/>
<evidence type="ECO:0000313" key="2">
    <source>
        <dbReference type="Proteomes" id="UP000499080"/>
    </source>
</evidence>
<sequence length="86" mass="9835">MSRLFLEKEISVQDLEKGVEFEVDGMDNSSSDENFDDVVFDKDFELLAEYDDSVKPRFVTGVDIPFSQLKKRMTPIIADGLILKEV</sequence>
<organism evidence="1 2">
    <name type="scientific">Araneus ventricosus</name>
    <name type="common">Orbweaver spider</name>
    <name type="synonym">Epeira ventricosa</name>
    <dbReference type="NCBI Taxonomy" id="182803"/>
    <lineage>
        <taxon>Eukaryota</taxon>
        <taxon>Metazoa</taxon>
        <taxon>Ecdysozoa</taxon>
        <taxon>Arthropoda</taxon>
        <taxon>Chelicerata</taxon>
        <taxon>Arachnida</taxon>
        <taxon>Araneae</taxon>
        <taxon>Araneomorphae</taxon>
        <taxon>Entelegynae</taxon>
        <taxon>Araneoidea</taxon>
        <taxon>Araneidae</taxon>
        <taxon>Araneus</taxon>
    </lineage>
</organism>
<protein>
    <submittedName>
        <fullName evidence="1">Uncharacterized protein</fullName>
    </submittedName>
</protein>
<comment type="caution">
    <text evidence="1">The sequence shown here is derived from an EMBL/GenBank/DDBJ whole genome shotgun (WGS) entry which is preliminary data.</text>
</comment>
<keyword evidence="2" id="KW-1185">Reference proteome</keyword>
<gene>
    <name evidence="1" type="ORF">AVEN_244832_1</name>
</gene>
<accession>A0A4Y2SG10</accession>
<name>A0A4Y2SG10_ARAVE</name>
<dbReference type="Proteomes" id="UP000499080">
    <property type="component" value="Unassembled WGS sequence"/>
</dbReference>
<dbReference type="EMBL" id="BGPR01021476">
    <property type="protein sequence ID" value="GBN86821.1"/>
    <property type="molecule type" value="Genomic_DNA"/>
</dbReference>
<dbReference type="AlphaFoldDB" id="A0A4Y2SG10"/>
<reference evidence="1 2" key="1">
    <citation type="journal article" date="2019" name="Sci. Rep.">
        <title>Orb-weaving spider Araneus ventricosus genome elucidates the spidroin gene catalogue.</title>
        <authorList>
            <person name="Kono N."/>
            <person name="Nakamura H."/>
            <person name="Ohtoshi R."/>
            <person name="Moran D.A.P."/>
            <person name="Shinohara A."/>
            <person name="Yoshida Y."/>
            <person name="Fujiwara M."/>
            <person name="Mori M."/>
            <person name="Tomita M."/>
            <person name="Arakawa K."/>
        </authorList>
    </citation>
    <scope>NUCLEOTIDE SEQUENCE [LARGE SCALE GENOMIC DNA]</scope>
</reference>